<dbReference type="AlphaFoldDB" id="A0A9D3LYP6"/>
<evidence type="ECO:0000313" key="4">
    <source>
        <dbReference type="EMBL" id="KAG5835118.1"/>
    </source>
</evidence>
<evidence type="ECO:0000313" key="5">
    <source>
        <dbReference type="Proteomes" id="UP001044222"/>
    </source>
</evidence>
<dbReference type="PROSITE" id="PS50238">
    <property type="entry name" value="RHOGAP"/>
    <property type="match status" value="1"/>
</dbReference>
<protein>
    <recommendedName>
        <fullName evidence="6">DEP domain-containing protein</fullName>
    </recommendedName>
</protein>
<evidence type="ECO:0000256" key="1">
    <source>
        <dbReference type="ARBA" id="ARBA00022468"/>
    </source>
</evidence>
<dbReference type="InterPro" id="IPR036388">
    <property type="entry name" value="WH-like_DNA-bd_sf"/>
</dbReference>
<feature type="domain" description="DEP" evidence="2">
    <location>
        <begin position="20"/>
        <end position="104"/>
    </location>
</feature>
<dbReference type="SMART" id="SM00049">
    <property type="entry name" value="DEP"/>
    <property type="match status" value="1"/>
</dbReference>
<dbReference type="Gene3D" id="1.10.555.10">
    <property type="entry name" value="Rho GTPase activation protein"/>
    <property type="match status" value="1"/>
</dbReference>
<sequence length="530" mass="61548">MIGPGPYRATKLWNEIIKLFRGGMPLRRHWAHFRSYDNSFTGSEAVDWLHALLKRNHNFGPEVTRYQTLQLLRKFLKNHVFEDIKGRYGKEDFEDNGQLYRFPPSSPLKPLPKRRPLAESGFLPKLPGWDDYEEVPLPEKVPMKPLILNSESWNKRHSIAIGEVQECRLIRRREITQRHVDHIWKSMTLAHLQRVLGLESLDGVLDTKTLNPKHIVHNVYSVNKQGIVVLKERSGDLPHWVLSAMKCLANWPNGSETKQPMYPGFEKDVLKTVADYFQKLQEPLLTFQLHEVFVNILGLLQRRQVAVDALQVCCLLLPPPNRRKLQLLMRLMSRVCHNPRLPVLNEAIGTRTLMVQTFSRCVLRSADEEDLDELLATKLVTFMMDHHEEALRGPGRLQRAVEEHLAHLRRVQIKYSGADADASLVSPSFCRQISKAEFEEQRLRGSQEPMAELLEGIISNKDLSVKDKKKKLKQFQRSYPEIYRRRFPTAESEAAVVVPERPASRMRPQLRFLALKKPFQPLQRSWSFRA</sequence>
<dbReference type="InterPro" id="IPR036390">
    <property type="entry name" value="WH_DNA-bd_sf"/>
</dbReference>
<evidence type="ECO:0000259" key="2">
    <source>
        <dbReference type="PROSITE" id="PS50186"/>
    </source>
</evidence>
<name>A0A9D3LYP6_ANGAN</name>
<dbReference type="CDD" id="cd04405">
    <property type="entry name" value="RhoGAP_BRCC3-like"/>
    <property type="match status" value="1"/>
</dbReference>
<dbReference type="PROSITE" id="PS50186">
    <property type="entry name" value="DEP"/>
    <property type="match status" value="1"/>
</dbReference>
<proteinExistence type="predicted"/>
<reference evidence="4" key="1">
    <citation type="submission" date="2021-01" db="EMBL/GenBank/DDBJ databases">
        <title>A chromosome-scale assembly of European eel, Anguilla anguilla.</title>
        <authorList>
            <person name="Henkel C."/>
            <person name="Jong-Raadsen S.A."/>
            <person name="Dufour S."/>
            <person name="Weltzien F.-A."/>
            <person name="Palstra A.P."/>
            <person name="Pelster B."/>
            <person name="Spaink H.P."/>
            <person name="Van Den Thillart G.E."/>
            <person name="Jansen H."/>
            <person name="Zahm M."/>
            <person name="Klopp C."/>
            <person name="Cedric C."/>
            <person name="Louis A."/>
            <person name="Berthelot C."/>
            <person name="Parey E."/>
            <person name="Roest Crollius H."/>
            <person name="Montfort J."/>
            <person name="Robinson-Rechavi M."/>
            <person name="Bucao C."/>
            <person name="Bouchez O."/>
            <person name="Gislard M."/>
            <person name="Lluch J."/>
            <person name="Milhes M."/>
            <person name="Lampietro C."/>
            <person name="Lopez Roques C."/>
            <person name="Donnadieu C."/>
            <person name="Braasch I."/>
            <person name="Desvignes T."/>
            <person name="Postlethwait J."/>
            <person name="Bobe J."/>
            <person name="Guiguen Y."/>
            <person name="Dirks R."/>
        </authorList>
    </citation>
    <scope>NUCLEOTIDE SEQUENCE</scope>
    <source>
        <strain evidence="4">Tag_6206</strain>
        <tissue evidence="4">Liver</tissue>
    </source>
</reference>
<keyword evidence="1" id="KW-0343">GTPase activation</keyword>
<dbReference type="Gene3D" id="1.10.10.10">
    <property type="entry name" value="Winged helix-like DNA-binding domain superfamily/Winged helix DNA-binding domain"/>
    <property type="match status" value="1"/>
</dbReference>
<dbReference type="SUPFAM" id="SSF46785">
    <property type="entry name" value="Winged helix' DNA-binding domain"/>
    <property type="match status" value="1"/>
</dbReference>
<accession>A0A9D3LYP6</accession>
<dbReference type="Pfam" id="PF00610">
    <property type="entry name" value="DEP"/>
    <property type="match status" value="1"/>
</dbReference>
<organism evidence="4 5">
    <name type="scientific">Anguilla anguilla</name>
    <name type="common">European freshwater eel</name>
    <name type="synonym">Muraena anguilla</name>
    <dbReference type="NCBI Taxonomy" id="7936"/>
    <lineage>
        <taxon>Eukaryota</taxon>
        <taxon>Metazoa</taxon>
        <taxon>Chordata</taxon>
        <taxon>Craniata</taxon>
        <taxon>Vertebrata</taxon>
        <taxon>Euteleostomi</taxon>
        <taxon>Actinopterygii</taxon>
        <taxon>Neopterygii</taxon>
        <taxon>Teleostei</taxon>
        <taxon>Anguilliformes</taxon>
        <taxon>Anguillidae</taxon>
        <taxon>Anguilla</taxon>
    </lineage>
</organism>
<dbReference type="FunFam" id="1.10.10.10:FF:000182">
    <property type="entry name" value="DEP domain-containing protein 1B isoform 1"/>
    <property type="match status" value="1"/>
</dbReference>
<dbReference type="GO" id="GO:0005096">
    <property type="term" value="F:GTPase activator activity"/>
    <property type="evidence" value="ECO:0007669"/>
    <property type="project" value="UniProtKB-KW"/>
</dbReference>
<dbReference type="Pfam" id="PF00620">
    <property type="entry name" value="RhoGAP"/>
    <property type="match status" value="1"/>
</dbReference>
<feature type="domain" description="Rho-GAP" evidence="3">
    <location>
        <begin position="199"/>
        <end position="391"/>
    </location>
</feature>
<evidence type="ECO:0000259" key="3">
    <source>
        <dbReference type="PROSITE" id="PS50238"/>
    </source>
</evidence>
<dbReference type="InterPro" id="IPR000198">
    <property type="entry name" value="RhoGAP_dom"/>
</dbReference>
<dbReference type="InterPro" id="IPR008936">
    <property type="entry name" value="Rho_GTPase_activation_prot"/>
</dbReference>
<dbReference type="GO" id="GO:0035556">
    <property type="term" value="P:intracellular signal transduction"/>
    <property type="evidence" value="ECO:0007669"/>
    <property type="project" value="InterPro"/>
</dbReference>
<dbReference type="SUPFAM" id="SSF48350">
    <property type="entry name" value="GTPase activation domain, GAP"/>
    <property type="match status" value="1"/>
</dbReference>
<keyword evidence="5" id="KW-1185">Reference proteome</keyword>
<dbReference type="EMBL" id="JAFIRN010000015">
    <property type="protein sequence ID" value="KAG5835118.1"/>
    <property type="molecule type" value="Genomic_DNA"/>
</dbReference>
<dbReference type="Proteomes" id="UP001044222">
    <property type="component" value="Chromosome 15"/>
</dbReference>
<comment type="caution">
    <text evidence="4">The sequence shown here is derived from an EMBL/GenBank/DDBJ whole genome shotgun (WGS) entry which is preliminary data.</text>
</comment>
<dbReference type="InterPro" id="IPR000591">
    <property type="entry name" value="DEP_dom"/>
</dbReference>
<dbReference type="PANTHER" id="PTHR16206">
    <property type="entry name" value="DEP DOMAIN-CONTAINING"/>
    <property type="match status" value="1"/>
</dbReference>
<dbReference type="PANTHER" id="PTHR16206:SF11">
    <property type="entry name" value="DEP DOMAIN-CONTAINING PROTEIN 1B"/>
    <property type="match status" value="1"/>
</dbReference>
<dbReference type="SMART" id="SM00324">
    <property type="entry name" value="RhoGAP"/>
    <property type="match status" value="1"/>
</dbReference>
<gene>
    <name evidence="4" type="ORF">ANANG_G00268750</name>
</gene>
<evidence type="ECO:0008006" key="6">
    <source>
        <dbReference type="Google" id="ProtNLM"/>
    </source>
</evidence>